<evidence type="ECO:0000259" key="1">
    <source>
        <dbReference type="Pfam" id="PF03819"/>
    </source>
</evidence>
<gene>
    <name evidence="2" type="ordered locus">Despr_1826</name>
</gene>
<dbReference type="GO" id="GO:0006203">
    <property type="term" value="P:dGTP catabolic process"/>
    <property type="evidence" value="ECO:0007669"/>
    <property type="project" value="TreeGrafter"/>
</dbReference>
<dbReference type="SUPFAM" id="SSF101386">
    <property type="entry name" value="all-alpha NTP pyrophosphatases"/>
    <property type="match status" value="1"/>
</dbReference>
<dbReference type="GO" id="GO:0046047">
    <property type="term" value="P:TTP catabolic process"/>
    <property type="evidence" value="ECO:0007669"/>
    <property type="project" value="TreeGrafter"/>
</dbReference>
<dbReference type="GO" id="GO:0046052">
    <property type="term" value="P:UTP catabolic process"/>
    <property type="evidence" value="ECO:0007669"/>
    <property type="project" value="TreeGrafter"/>
</dbReference>
<protein>
    <submittedName>
        <fullName evidence="2">MazG nucleotide pyrophosphohydrolase</fullName>
    </submittedName>
</protein>
<dbReference type="Gene3D" id="1.10.287.1080">
    <property type="entry name" value="MazG-like"/>
    <property type="match status" value="1"/>
</dbReference>
<dbReference type="GO" id="GO:0046081">
    <property type="term" value="P:dUTP catabolic process"/>
    <property type="evidence" value="ECO:0007669"/>
    <property type="project" value="TreeGrafter"/>
</dbReference>
<dbReference type="RefSeq" id="WP_015724515.1">
    <property type="nucleotide sequence ID" value="NC_014972.1"/>
</dbReference>
<dbReference type="Proteomes" id="UP000006365">
    <property type="component" value="Chromosome"/>
</dbReference>
<dbReference type="InterPro" id="IPR048015">
    <property type="entry name" value="NTP-PPase_MazG-like_N"/>
</dbReference>
<sequence>MDELPLHNQNLSSFDRLRHVVATLRGTGGCPWDIKQTPMSLKKYLLEECTELIEAIDKGSEADVREEIGDIFFILTLLTSIFSEQQRFTIDDVLDDVAAKMVRRHPHVFGDAEISDEQELRAQWERIKHQEKHPSPPLP</sequence>
<dbReference type="PANTHER" id="PTHR30522">
    <property type="entry name" value="NUCLEOSIDE TRIPHOSPHATE PYROPHOSPHOHYDROLASE"/>
    <property type="match status" value="1"/>
</dbReference>
<dbReference type="InterPro" id="IPR011551">
    <property type="entry name" value="NTP_PyrPHydrolase_MazG"/>
</dbReference>
<evidence type="ECO:0000313" key="2">
    <source>
        <dbReference type="EMBL" id="ADW17975.1"/>
    </source>
</evidence>
<feature type="domain" description="NTP pyrophosphohydrolase MazG-like" evidence="1">
    <location>
        <begin position="36"/>
        <end position="109"/>
    </location>
</feature>
<dbReference type="GO" id="GO:0046061">
    <property type="term" value="P:dATP catabolic process"/>
    <property type="evidence" value="ECO:0007669"/>
    <property type="project" value="TreeGrafter"/>
</dbReference>
<name>A0A7U3YM95_DESPD</name>
<dbReference type="PANTHER" id="PTHR30522:SF0">
    <property type="entry name" value="NUCLEOSIDE TRIPHOSPHATE PYROPHOSPHOHYDROLASE"/>
    <property type="match status" value="1"/>
</dbReference>
<dbReference type="FunFam" id="1.10.287.1080:FF:000001">
    <property type="entry name" value="Nucleoside triphosphate pyrophosphohydrolase"/>
    <property type="match status" value="1"/>
</dbReference>
<proteinExistence type="predicted"/>
<dbReference type="InterPro" id="IPR004518">
    <property type="entry name" value="MazG-like_dom"/>
</dbReference>
<keyword evidence="3" id="KW-1185">Reference proteome</keyword>
<dbReference type="CDD" id="cd11528">
    <property type="entry name" value="NTP-PPase_MazG_Nterm"/>
    <property type="match status" value="1"/>
</dbReference>
<dbReference type="GO" id="GO:0006950">
    <property type="term" value="P:response to stress"/>
    <property type="evidence" value="ECO:0007669"/>
    <property type="project" value="UniProtKB-ARBA"/>
</dbReference>
<evidence type="ECO:0000313" key="3">
    <source>
        <dbReference type="Proteomes" id="UP000006365"/>
    </source>
</evidence>
<reference evidence="2 3" key="1">
    <citation type="journal article" date="2011" name="Stand. Genomic Sci.">
        <title>Complete genome sequence of Desulfobulbus propionicus type strain (1pr3).</title>
        <authorList>
            <person name="Pagani I."/>
            <person name="Lapidus A."/>
            <person name="Nolan M."/>
            <person name="Lucas S."/>
            <person name="Hammon N."/>
            <person name="Deshpande S."/>
            <person name="Cheng J.F."/>
            <person name="Chertkov O."/>
            <person name="Davenport K."/>
            <person name="Tapia R."/>
            <person name="Han C."/>
            <person name="Goodwin L."/>
            <person name="Pitluck S."/>
            <person name="Liolios K."/>
            <person name="Mavromatis K."/>
            <person name="Ivanova N."/>
            <person name="Mikhailova N."/>
            <person name="Pati A."/>
            <person name="Chen A."/>
            <person name="Palaniappan K."/>
            <person name="Land M."/>
            <person name="Hauser L."/>
            <person name="Chang Y.J."/>
            <person name="Jeffries C.D."/>
            <person name="Detter J.C."/>
            <person name="Brambilla E."/>
            <person name="Kannan K.P."/>
            <person name="Djao O.D."/>
            <person name="Rohde M."/>
            <person name="Pukall R."/>
            <person name="Spring S."/>
            <person name="Goker M."/>
            <person name="Sikorski J."/>
            <person name="Woyke T."/>
            <person name="Bristow J."/>
            <person name="Eisen J.A."/>
            <person name="Markowitz V."/>
            <person name="Hugenholtz P."/>
            <person name="Kyrpides N.C."/>
            <person name="Klenk H.P."/>
        </authorList>
    </citation>
    <scope>NUCLEOTIDE SEQUENCE [LARGE SCALE GENOMIC DNA]</scope>
    <source>
        <strain evidence="3">ATCC 33891 / DSM 2032 / 1pr3</strain>
    </source>
</reference>
<dbReference type="GO" id="GO:0046076">
    <property type="term" value="P:dTTP catabolic process"/>
    <property type="evidence" value="ECO:0007669"/>
    <property type="project" value="TreeGrafter"/>
</dbReference>
<dbReference type="AlphaFoldDB" id="A0A7U3YM95"/>
<dbReference type="EMBL" id="CP002364">
    <property type="protein sequence ID" value="ADW17975.1"/>
    <property type="molecule type" value="Genomic_DNA"/>
</dbReference>
<dbReference type="KEGG" id="dpr:Despr_1826"/>
<organism evidence="2 3">
    <name type="scientific">Desulfobulbus propionicus (strain ATCC 33891 / DSM 2032 / VKM B-1956 / 1pr3)</name>
    <dbReference type="NCBI Taxonomy" id="577650"/>
    <lineage>
        <taxon>Bacteria</taxon>
        <taxon>Pseudomonadati</taxon>
        <taxon>Thermodesulfobacteriota</taxon>
        <taxon>Desulfobulbia</taxon>
        <taxon>Desulfobulbales</taxon>
        <taxon>Desulfobulbaceae</taxon>
        <taxon>Desulfobulbus</taxon>
    </lineage>
</organism>
<dbReference type="GO" id="GO:0047429">
    <property type="term" value="F:nucleoside triphosphate diphosphatase activity"/>
    <property type="evidence" value="ECO:0007669"/>
    <property type="project" value="TreeGrafter"/>
</dbReference>
<accession>A0A7U3YM95</accession>
<dbReference type="Pfam" id="PF03819">
    <property type="entry name" value="MazG"/>
    <property type="match status" value="1"/>
</dbReference>